<dbReference type="PANTHER" id="PTHR10840">
    <property type="entry name" value="PROGRAMMED CELL DEATH PROTEIN 5"/>
    <property type="match status" value="1"/>
</dbReference>
<feature type="region of interest" description="Disordered" evidence="2">
    <location>
        <begin position="111"/>
        <end position="135"/>
    </location>
</feature>
<keyword evidence="4" id="KW-1185">Reference proteome</keyword>
<dbReference type="InterPro" id="IPR036883">
    <property type="entry name" value="PDCD5-like_sf"/>
</dbReference>
<feature type="compositionally biased region" description="Basic and acidic residues" evidence="2">
    <location>
        <begin position="29"/>
        <end position="42"/>
    </location>
</feature>
<dbReference type="PIRSF" id="PIRSF015730">
    <property type="entry name" value="TFAR19"/>
    <property type="match status" value="1"/>
</dbReference>
<evidence type="ECO:0000313" key="3">
    <source>
        <dbReference type="EMBL" id="VVC24509.1"/>
    </source>
</evidence>
<sequence length="135" mass="15395">MDDSELDKLRSKRMAQMQSELGGTQGENTAEKQKQAEQQRQAVEDMKHSILTQVLNQAARARLNTLMIGKPEKGRMVENMLLRMAQSGQIVNKLGEDELIGLLEQVNSQMQSQERKTTVKFDRRRAALDDSDDDY</sequence>
<dbReference type="EMBL" id="CABPRJ010000003">
    <property type="protein sequence ID" value="VVC24509.1"/>
    <property type="molecule type" value="Genomic_DNA"/>
</dbReference>
<evidence type="ECO:0000256" key="1">
    <source>
        <dbReference type="ARBA" id="ARBA00010490"/>
    </source>
</evidence>
<feature type="compositionally biased region" description="Polar residues" evidence="2">
    <location>
        <begin position="16"/>
        <end position="28"/>
    </location>
</feature>
<feature type="compositionally biased region" description="Basic and acidic residues" evidence="2">
    <location>
        <begin position="113"/>
        <end position="128"/>
    </location>
</feature>
<dbReference type="InterPro" id="IPR002836">
    <property type="entry name" value="PDCD5-like"/>
</dbReference>
<protein>
    <submittedName>
        <fullName evidence="3">PDCD5-related protein</fullName>
    </submittedName>
</protein>
<dbReference type="OrthoDB" id="10252486at2759"/>
<evidence type="ECO:0000256" key="2">
    <source>
        <dbReference type="SAM" id="MobiDB-lite"/>
    </source>
</evidence>
<name>A0A5E4LZX5_9HEMI</name>
<dbReference type="GO" id="GO:0005829">
    <property type="term" value="C:cytosol"/>
    <property type="evidence" value="ECO:0007669"/>
    <property type="project" value="TreeGrafter"/>
</dbReference>
<dbReference type="PANTHER" id="PTHR10840:SF0">
    <property type="entry name" value="PROGRAMMED CELL DEATH PROTEIN 5"/>
    <property type="match status" value="1"/>
</dbReference>
<dbReference type="Pfam" id="PF01984">
    <property type="entry name" value="dsDNA_bind"/>
    <property type="match status" value="1"/>
</dbReference>
<proteinExistence type="inferred from homology"/>
<gene>
    <name evidence="3" type="ORF">CINCED_3A003872</name>
</gene>
<accession>A0A5E4LZX5</accession>
<dbReference type="GO" id="GO:0005634">
    <property type="term" value="C:nucleus"/>
    <property type="evidence" value="ECO:0007669"/>
    <property type="project" value="TreeGrafter"/>
</dbReference>
<reference evidence="3 4" key="1">
    <citation type="submission" date="2019-08" db="EMBL/GenBank/DDBJ databases">
        <authorList>
            <person name="Alioto T."/>
            <person name="Alioto T."/>
            <person name="Gomez Garrido J."/>
        </authorList>
    </citation>
    <scope>NUCLEOTIDE SEQUENCE [LARGE SCALE GENOMIC DNA]</scope>
</reference>
<feature type="region of interest" description="Disordered" evidence="2">
    <location>
        <begin position="1"/>
        <end position="42"/>
    </location>
</feature>
<dbReference type="AlphaFoldDB" id="A0A5E4LZX5"/>
<comment type="similarity">
    <text evidence="1">Belongs to the PDCD5 family.</text>
</comment>
<dbReference type="SUPFAM" id="SSF46950">
    <property type="entry name" value="Double-stranded DNA-binding domain"/>
    <property type="match status" value="1"/>
</dbReference>
<organism evidence="3 4">
    <name type="scientific">Cinara cedri</name>
    <dbReference type="NCBI Taxonomy" id="506608"/>
    <lineage>
        <taxon>Eukaryota</taxon>
        <taxon>Metazoa</taxon>
        <taxon>Ecdysozoa</taxon>
        <taxon>Arthropoda</taxon>
        <taxon>Hexapoda</taxon>
        <taxon>Insecta</taxon>
        <taxon>Pterygota</taxon>
        <taxon>Neoptera</taxon>
        <taxon>Paraneoptera</taxon>
        <taxon>Hemiptera</taxon>
        <taxon>Sternorrhyncha</taxon>
        <taxon>Aphidomorpha</taxon>
        <taxon>Aphidoidea</taxon>
        <taxon>Aphididae</taxon>
        <taxon>Lachninae</taxon>
        <taxon>Cinara</taxon>
    </lineage>
</organism>
<dbReference type="GO" id="GO:0003677">
    <property type="term" value="F:DNA binding"/>
    <property type="evidence" value="ECO:0007669"/>
    <property type="project" value="InterPro"/>
</dbReference>
<dbReference type="Proteomes" id="UP000325440">
    <property type="component" value="Unassembled WGS sequence"/>
</dbReference>
<dbReference type="Gene3D" id="1.10.8.140">
    <property type="entry name" value="PDCD5-like"/>
    <property type="match status" value="1"/>
</dbReference>
<evidence type="ECO:0000313" key="4">
    <source>
        <dbReference type="Proteomes" id="UP000325440"/>
    </source>
</evidence>